<evidence type="ECO:0000256" key="1">
    <source>
        <dbReference type="SAM" id="Phobius"/>
    </source>
</evidence>
<dbReference type="AlphaFoldDB" id="A0A6N2UPT6"/>
<evidence type="ECO:0000313" key="2">
    <source>
        <dbReference type="EMBL" id="KAB7459579.1"/>
    </source>
</evidence>
<evidence type="ECO:0008006" key="5">
    <source>
        <dbReference type="Google" id="ProtNLM"/>
    </source>
</evidence>
<feature type="transmembrane region" description="Helical" evidence="1">
    <location>
        <begin position="65"/>
        <end position="96"/>
    </location>
</feature>
<reference evidence="3" key="2">
    <citation type="submission" date="2019-11" db="EMBL/GenBank/DDBJ databases">
        <authorList>
            <person name="Feng L."/>
        </authorList>
    </citation>
    <scope>NUCLEOTIDE SEQUENCE</scope>
    <source>
        <strain evidence="3">BdentiumLFYP24</strain>
    </source>
</reference>
<protein>
    <recommendedName>
        <fullName evidence="5">DUF4190 domain-containing protein</fullName>
    </recommendedName>
</protein>
<dbReference type="EMBL" id="WDPD01000013">
    <property type="protein sequence ID" value="KAB7459579.1"/>
    <property type="molecule type" value="Genomic_DNA"/>
</dbReference>
<evidence type="ECO:0000313" key="4">
    <source>
        <dbReference type="Proteomes" id="UP000429211"/>
    </source>
</evidence>
<accession>A0A6N2UPT6</accession>
<gene>
    <name evidence="3" type="ORF">BDLFYP24_00467</name>
    <name evidence="2" type="ORF">GBB04_09745</name>
</gene>
<sequence length="98" mass="10222">MENLLAGIMSLLVGLWNWTVHLNGGLQVVLVLAAVTMAGVCAIVAKRMRDPMMVETGGSIAGRTIIGIIAYVFGVAFALIALLGLAAVFAPLLGFIRP</sequence>
<keyword evidence="1" id="KW-0472">Membrane</keyword>
<proteinExistence type="predicted"/>
<evidence type="ECO:0000313" key="3">
    <source>
        <dbReference type="EMBL" id="VYT19033.1"/>
    </source>
</evidence>
<dbReference type="Proteomes" id="UP000429211">
    <property type="component" value="Unassembled WGS sequence"/>
</dbReference>
<reference evidence="2 4" key="1">
    <citation type="journal article" date="2019" name="Nat. Med.">
        <title>A library of human gut bacterial isolates paired with longitudinal multiomics data enables mechanistic microbiome research.</title>
        <authorList>
            <person name="Poyet M."/>
            <person name="Groussin M."/>
            <person name="Gibbons S.M."/>
            <person name="Avila-Pacheco J."/>
            <person name="Jiang X."/>
            <person name="Kearney S.M."/>
            <person name="Perrotta A.R."/>
            <person name="Berdy B."/>
            <person name="Zhao S."/>
            <person name="Lieberman T.D."/>
            <person name="Swanson P.K."/>
            <person name="Smith M."/>
            <person name="Roesemann S."/>
            <person name="Alexander J.E."/>
            <person name="Rich S.A."/>
            <person name="Livny J."/>
            <person name="Vlamakis H."/>
            <person name="Clish C."/>
            <person name="Bullock K."/>
            <person name="Deik A."/>
            <person name="Scott J."/>
            <person name="Pierce K.A."/>
            <person name="Xavier R.J."/>
            <person name="Alm E.J."/>
        </authorList>
    </citation>
    <scope>NUCLEOTIDE SEQUENCE [LARGE SCALE GENOMIC DNA]</scope>
    <source>
        <strain evidence="2 4">BIOML-A2</strain>
    </source>
</reference>
<keyword evidence="1" id="KW-1133">Transmembrane helix</keyword>
<dbReference type="RefSeq" id="WP_034519970.1">
    <property type="nucleotide sequence ID" value="NZ_CACRSP010000014.1"/>
</dbReference>
<feature type="transmembrane region" description="Helical" evidence="1">
    <location>
        <begin position="20"/>
        <end position="45"/>
    </location>
</feature>
<organism evidence="3">
    <name type="scientific">Bifidobacterium dentium</name>
    <dbReference type="NCBI Taxonomy" id="1689"/>
    <lineage>
        <taxon>Bacteria</taxon>
        <taxon>Bacillati</taxon>
        <taxon>Actinomycetota</taxon>
        <taxon>Actinomycetes</taxon>
        <taxon>Bifidobacteriales</taxon>
        <taxon>Bifidobacteriaceae</taxon>
        <taxon>Bifidobacterium</taxon>
    </lineage>
</organism>
<keyword evidence="1" id="KW-0812">Transmembrane</keyword>
<name>A0A6N2UPT6_9BIFI</name>
<dbReference type="EMBL" id="CACRSP010000014">
    <property type="protein sequence ID" value="VYT19033.1"/>
    <property type="molecule type" value="Genomic_DNA"/>
</dbReference>